<dbReference type="AlphaFoldDB" id="A0A9J5YCU2"/>
<proteinExistence type="predicted"/>
<comment type="caution">
    <text evidence="1">The sequence shown here is derived from an EMBL/GenBank/DDBJ whole genome shotgun (WGS) entry which is preliminary data.</text>
</comment>
<sequence>MSSKKIPLNMFQLEAKFHCDIAHLPKPEQGSTNLPAAEVLAKRSARYDVRIGATFHIILIANYMII</sequence>
<evidence type="ECO:0000313" key="2">
    <source>
        <dbReference type="Proteomes" id="UP000824120"/>
    </source>
</evidence>
<protein>
    <submittedName>
        <fullName evidence="1">Uncharacterized protein</fullName>
    </submittedName>
</protein>
<reference evidence="1 2" key="1">
    <citation type="submission" date="2020-09" db="EMBL/GenBank/DDBJ databases">
        <title>De no assembly of potato wild relative species, Solanum commersonii.</title>
        <authorList>
            <person name="Cho K."/>
        </authorList>
    </citation>
    <scope>NUCLEOTIDE SEQUENCE [LARGE SCALE GENOMIC DNA]</scope>
    <source>
        <strain evidence="1">LZ3.2</strain>
        <tissue evidence="1">Leaf</tissue>
    </source>
</reference>
<keyword evidence="2" id="KW-1185">Reference proteome</keyword>
<evidence type="ECO:0000313" key="1">
    <source>
        <dbReference type="EMBL" id="KAG5597100.1"/>
    </source>
</evidence>
<accession>A0A9J5YCU2</accession>
<organism evidence="1 2">
    <name type="scientific">Solanum commersonii</name>
    <name type="common">Commerson's wild potato</name>
    <name type="synonym">Commerson's nightshade</name>
    <dbReference type="NCBI Taxonomy" id="4109"/>
    <lineage>
        <taxon>Eukaryota</taxon>
        <taxon>Viridiplantae</taxon>
        <taxon>Streptophyta</taxon>
        <taxon>Embryophyta</taxon>
        <taxon>Tracheophyta</taxon>
        <taxon>Spermatophyta</taxon>
        <taxon>Magnoliopsida</taxon>
        <taxon>eudicotyledons</taxon>
        <taxon>Gunneridae</taxon>
        <taxon>Pentapetalae</taxon>
        <taxon>asterids</taxon>
        <taxon>lamiids</taxon>
        <taxon>Solanales</taxon>
        <taxon>Solanaceae</taxon>
        <taxon>Solanoideae</taxon>
        <taxon>Solaneae</taxon>
        <taxon>Solanum</taxon>
    </lineage>
</organism>
<dbReference type="Proteomes" id="UP000824120">
    <property type="component" value="Chromosome 7"/>
</dbReference>
<name>A0A9J5YCU2_SOLCO</name>
<dbReference type="EMBL" id="JACXVP010000007">
    <property type="protein sequence ID" value="KAG5597100.1"/>
    <property type="molecule type" value="Genomic_DNA"/>
</dbReference>
<gene>
    <name evidence="1" type="ORF">H5410_038332</name>
</gene>